<keyword evidence="4" id="KW-0238">DNA-binding</keyword>
<comment type="similarity">
    <text evidence="1">Belongs to the sigma-70 factor family. ECF subfamily.</text>
</comment>
<comment type="caution">
    <text evidence="9">The sequence shown here is derived from an EMBL/GenBank/DDBJ whole genome shotgun (WGS) entry which is preliminary data.</text>
</comment>
<dbReference type="NCBIfam" id="TIGR02937">
    <property type="entry name" value="sigma70-ECF"/>
    <property type="match status" value="1"/>
</dbReference>
<dbReference type="PANTHER" id="PTHR43133:SF8">
    <property type="entry name" value="RNA POLYMERASE SIGMA FACTOR HI_1459-RELATED"/>
    <property type="match status" value="1"/>
</dbReference>
<feature type="domain" description="RNA polymerase sigma-70 region 2" evidence="7">
    <location>
        <begin position="59"/>
        <end position="123"/>
    </location>
</feature>
<gene>
    <name evidence="9" type="ORF">JZY06_06680</name>
</gene>
<dbReference type="GO" id="GO:0016987">
    <property type="term" value="F:sigma factor activity"/>
    <property type="evidence" value="ECO:0007669"/>
    <property type="project" value="UniProtKB-KW"/>
</dbReference>
<keyword evidence="3" id="KW-0731">Sigma factor</keyword>
<dbReference type="InterPro" id="IPR036388">
    <property type="entry name" value="WH-like_DNA-bd_sf"/>
</dbReference>
<evidence type="ECO:0000313" key="9">
    <source>
        <dbReference type="EMBL" id="MBN9644296.1"/>
    </source>
</evidence>
<dbReference type="GO" id="GO:0003677">
    <property type="term" value="F:DNA binding"/>
    <property type="evidence" value="ECO:0007669"/>
    <property type="project" value="UniProtKB-KW"/>
</dbReference>
<evidence type="ECO:0000256" key="1">
    <source>
        <dbReference type="ARBA" id="ARBA00010641"/>
    </source>
</evidence>
<keyword evidence="5" id="KW-0804">Transcription</keyword>
<organism evidence="9 10">
    <name type="scientific">Corynebacterium mendelii</name>
    <dbReference type="NCBI Taxonomy" id="2765362"/>
    <lineage>
        <taxon>Bacteria</taxon>
        <taxon>Bacillati</taxon>
        <taxon>Actinomycetota</taxon>
        <taxon>Actinomycetes</taxon>
        <taxon>Mycobacteriales</taxon>
        <taxon>Corynebacteriaceae</taxon>
        <taxon>Corynebacterium</taxon>
    </lineage>
</organism>
<evidence type="ECO:0000256" key="5">
    <source>
        <dbReference type="ARBA" id="ARBA00023163"/>
    </source>
</evidence>
<dbReference type="Pfam" id="PF08281">
    <property type="entry name" value="Sigma70_r4_2"/>
    <property type="match status" value="1"/>
</dbReference>
<evidence type="ECO:0000256" key="4">
    <source>
        <dbReference type="ARBA" id="ARBA00023125"/>
    </source>
</evidence>
<dbReference type="InterPro" id="IPR013324">
    <property type="entry name" value="RNA_pol_sigma_r3/r4-like"/>
</dbReference>
<proteinExistence type="inferred from homology"/>
<name>A0A939E257_9CORY</name>
<evidence type="ECO:0000259" key="7">
    <source>
        <dbReference type="Pfam" id="PF04542"/>
    </source>
</evidence>
<dbReference type="InterPro" id="IPR039425">
    <property type="entry name" value="RNA_pol_sigma-70-like"/>
</dbReference>
<dbReference type="InterPro" id="IPR014284">
    <property type="entry name" value="RNA_pol_sigma-70_dom"/>
</dbReference>
<dbReference type="CDD" id="cd06171">
    <property type="entry name" value="Sigma70_r4"/>
    <property type="match status" value="1"/>
</dbReference>
<evidence type="ECO:0000256" key="6">
    <source>
        <dbReference type="SAM" id="MobiDB-lite"/>
    </source>
</evidence>
<dbReference type="Gene3D" id="1.10.1740.10">
    <property type="match status" value="1"/>
</dbReference>
<evidence type="ECO:0000313" key="10">
    <source>
        <dbReference type="Proteomes" id="UP000664332"/>
    </source>
</evidence>
<dbReference type="GO" id="GO:0006352">
    <property type="term" value="P:DNA-templated transcription initiation"/>
    <property type="evidence" value="ECO:0007669"/>
    <property type="project" value="InterPro"/>
</dbReference>
<evidence type="ECO:0000259" key="8">
    <source>
        <dbReference type="Pfam" id="PF08281"/>
    </source>
</evidence>
<protein>
    <submittedName>
        <fullName evidence="9">Sigma-70 family RNA polymerase sigma factor</fullName>
    </submittedName>
</protein>
<dbReference type="SUPFAM" id="SSF88946">
    <property type="entry name" value="Sigma2 domain of RNA polymerase sigma factors"/>
    <property type="match status" value="1"/>
</dbReference>
<dbReference type="InterPro" id="IPR007627">
    <property type="entry name" value="RNA_pol_sigma70_r2"/>
</dbReference>
<dbReference type="Gene3D" id="1.10.10.10">
    <property type="entry name" value="Winged helix-like DNA-binding domain superfamily/Winged helix DNA-binding domain"/>
    <property type="match status" value="1"/>
</dbReference>
<dbReference type="PANTHER" id="PTHR43133">
    <property type="entry name" value="RNA POLYMERASE ECF-TYPE SIGMA FACTO"/>
    <property type="match status" value="1"/>
</dbReference>
<sequence length="228" mass="25066">MSFSPGIAQPETRGTGTTPGTPPAPGSRSRSRPPADPVDDRDLVNDYKAGNDTAFDAIVARHRSKLRWVARRYARTEADAEDILQEALLAASQGLGKFRGDAKLSTWLHRIVANTGYDHINRASMVEQTVLDDNGFGLSLLETTGVDDPHLNLEWTLTLRDLLDQLPQVQRDALVLIDVAGHTVRQVAHMQGVPSGTVKSRRSRAKKFLRRHIENTVVAAETTAQQDT</sequence>
<dbReference type="AlphaFoldDB" id="A0A939E257"/>
<feature type="region of interest" description="Disordered" evidence="6">
    <location>
        <begin position="1"/>
        <end position="46"/>
    </location>
</feature>
<dbReference type="EMBL" id="JAFLEQ010000011">
    <property type="protein sequence ID" value="MBN9644296.1"/>
    <property type="molecule type" value="Genomic_DNA"/>
</dbReference>
<dbReference type="SUPFAM" id="SSF88659">
    <property type="entry name" value="Sigma3 and sigma4 domains of RNA polymerase sigma factors"/>
    <property type="match status" value="1"/>
</dbReference>
<reference evidence="9" key="1">
    <citation type="submission" date="2021-03" db="EMBL/GenBank/DDBJ databases">
        <authorList>
            <person name="Sun Q."/>
        </authorList>
    </citation>
    <scope>NUCLEOTIDE SEQUENCE</scope>
    <source>
        <strain evidence="9">CCM 8862</strain>
    </source>
</reference>
<dbReference type="InterPro" id="IPR013249">
    <property type="entry name" value="RNA_pol_sigma70_r4_t2"/>
</dbReference>
<feature type="domain" description="RNA polymerase sigma factor 70 region 4 type 2" evidence="8">
    <location>
        <begin position="159"/>
        <end position="209"/>
    </location>
</feature>
<dbReference type="Pfam" id="PF04542">
    <property type="entry name" value="Sigma70_r2"/>
    <property type="match status" value="1"/>
</dbReference>
<evidence type="ECO:0000256" key="2">
    <source>
        <dbReference type="ARBA" id="ARBA00023015"/>
    </source>
</evidence>
<dbReference type="Proteomes" id="UP000664332">
    <property type="component" value="Unassembled WGS sequence"/>
</dbReference>
<dbReference type="InterPro" id="IPR013325">
    <property type="entry name" value="RNA_pol_sigma_r2"/>
</dbReference>
<keyword evidence="10" id="KW-1185">Reference proteome</keyword>
<accession>A0A939E257</accession>
<keyword evidence="2" id="KW-0805">Transcription regulation</keyword>
<evidence type="ECO:0000256" key="3">
    <source>
        <dbReference type="ARBA" id="ARBA00023082"/>
    </source>
</evidence>